<gene>
    <name evidence="7" type="primary">Acey_s0187.g1132</name>
    <name evidence="7" type="synonym">Acey-Y18D10A.23</name>
    <name evidence="7" type="ORF">Y032_0187g1132</name>
</gene>
<organism evidence="7 8">
    <name type="scientific">Ancylostoma ceylanicum</name>
    <dbReference type="NCBI Taxonomy" id="53326"/>
    <lineage>
        <taxon>Eukaryota</taxon>
        <taxon>Metazoa</taxon>
        <taxon>Ecdysozoa</taxon>
        <taxon>Nematoda</taxon>
        <taxon>Chromadorea</taxon>
        <taxon>Rhabditida</taxon>
        <taxon>Rhabditina</taxon>
        <taxon>Rhabditomorpha</taxon>
        <taxon>Strongyloidea</taxon>
        <taxon>Ancylostomatidae</taxon>
        <taxon>Ancylostomatinae</taxon>
        <taxon>Ancylostoma</taxon>
    </lineage>
</organism>
<sequence length="828" mass="91090">MVALLLAKFCQGDVTNATHQERKMAEAFERVLLDAAYCGLTIEDEEDIEEDNDEKMDNDWDIDCQNIGTLSSPSKTPFIEIRASAYLSDRLEVEVCKTKYEDEIQTLDPLPMSLCHYPLGHPSCNAASEGGVYFGIRRFICRSLLFFSSIFVAESIPSFGVFVDLVGGSTITLMTMLLPGVFYLLLFTSAKKRIILINRMQVSPESPDDQRADILDVIRYTSKGILLLNFACFVFGVIGGIAASSSAIMEIVDSRMAPPCYVQWLRNGDGFWTVVSVYAQQCGCTEADKEAFYDELDDVIRSAPEGDYTTVAGDFNGRVEQDGRDMVFLKSSASVSDSTVESTKPEKHRNTKGMSWPTAAIFIVGDMMGGGMIALPIAVVNAGLVPGIVIIILAAIFTGYTGVQLGDNWTLMQKRWPEYKKHCRRPYPEMAYRAMGPKAKHFVAFCLCLTQFGIATVLTLLASNNLSNLLTAVFGVQINFCYVILMIGAAVWPFVMIKSPMDFWQAAVGAAISSTVAAVLIVVVAFHDAPVCGQVVTYPEFSFKNLFLAYGTIAFAYGGHGAFPTIQHDMTKPFRFNRSVWASYIFILIVYLVVSITGYSVYGASMRNTVIPSLQITWLSQLVNLMITVHVLPTIIIVFCPLAQQVEEWTGVPSRHFGFRRFATRSLLLFGCIFTAESIPHFGVFLDLVGGSTITLMTMLMPSVFYLFLFASEKKRMDLINTMQISPDSPDDQFAGVLDVLRYTSKPVLLFNIASFVFGVIGGIAASSSAIMELLDAKMAPPCYVQWLTTGFGTSPNTGGSAHCCGPFLNVTVGDMNPSNFCLMPDYA</sequence>
<feature type="transmembrane region" description="Helical" evidence="5">
    <location>
        <begin position="169"/>
        <end position="190"/>
    </location>
</feature>
<dbReference type="PANTHER" id="PTHR22950">
    <property type="entry name" value="AMINO ACID TRANSPORTER"/>
    <property type="match status" value="1"/>
</dbReference>
<feature type="transmembrane region" description="Helical" evidence="5">
    <location>
        <begin position="748"/>
        <end position="772"/>
    </location>
</feature>
<proteinExistence type="predicted"/>
<keyword evidence="4 5" id="KW-0472">Membrane</keyword>
<dbReference type="PANTHER" id="PTHR22950:SF703">
    <property type="entry name" value="AMINO ACID TRANSPORTER TRANSMEMBRANE DOMAIN-CONTAINING PROTEIN"/>
    <property type="match status" value="1"/>
</dbReference>
<dbReference type="Gene3D" id="3.60.10.10">
    <property type="entry name" value="Endonuclease/exonuclease/phosphatase"/>
    <property type="match status" value="1"/>
</dbReference>
<evidence type="ECO:0000313" key="8">
    <source>
        <dbReference type="Proteomes" id="UP000024635"/>
    </source>
</evidence>
<feature type="transmembrane region" description="Helical" evidence="5">
    <location>
        <begin position="442"/>
        <end position="463"/>
    </location>
</feature>
<feature type="transmembrane region" description="Helical" evidence="5">
    <location>
        <begin position="579"/>
        <end position="602"/>
    </location>
</feature>
<evidence type="ECO:0000256" key="5">
    <source>
        <dbReference type="SAM" id="Phobius"/>
    </source>
</evidence>
<feature type="transmembrane region" description="Helical" evidence="5">
    <location>
        <begin position="662"/>
        <end position="682"/>
    </location>
</feature>
<evidence type="ECO:0000256" key="2">
    <source>
        <dbReference type="ARBA" id="ARBA00022692"/>
    </source>
</evidence>
<evidence type="ECO:0000259" key="6">
    <source>
        <dbReference type="Pfam" id="PF01490"/>
    </source>
</evidence>
<dbReference type="InterPro" id="IPR036691">
    <property type="entry name" value="Endo/exonu/phosph_ase_sf"/>
</dbReference>
<reference evidence="8" key="1">
    <citation type="journal article" date="2015" name="Nat. Genet.">
        <title>The genome and transcriptome of the zoonotic hookworm Ancylostoma ceylanicum identify infection-specific gene families.</title>
        <authorList>
            <person name="Schwarz E.M."/>
            <person name="Hu Y."/>
            <person name="Antoshechkin I."/>
            <person name="Miller M.M."/>
            <person name="Sternberg P.W."/>
            <person name="Aroian R.V."/>
        </authorList>
    </citation>
    <scope>NUCLEOTIDE SEQUENCE</scope>
    <source>
        <strain evidence="8">HY135</strain>
    </source>
</reference>
<protein>
    <recommendedName>
        <fullName evidence="6">Amino acid transporter transmembrane domain-containing protein</fullName>
    </recommendedName>
</protein>
<evidence type="ECO:0000313" key="7">
    <source>
        <dbReference type="EMBL" id="EYB93041.1"/>
    </source>
</evidence>
<feature type="transmembrane region" description="Helical" evidence="5">
    <location>
        <begin position="688"/>
        <end position="709"/>
    </location>
</feature>
<dbReference type="SUPFAM" id="SSF56219">
    <property type="entry name" value="DNase I-like"/>
    <property type="match status" value="1"/>
</dbReference>
<dbReference type="OrthoDB" id="655540at2759"/>
<feature type="transmembrane region" description="Helical" evidence="5">
    <location>
        <begin position="547"/>
        <end position="567"/>
    </location>
</feature>
<feature type="transmembrane region" description="Helical" evidence="5">
    <location>
        <begin position="384"/>
        <end position="405"/>
    </location>
</feature>
<comment type="caution">
    <text evidence="7">The sequence shown here is derived from an EMBL/GenBank/DDBJ whole genome shotgun (WGS) entry which is preliminary data.</text>
</comment>
<feature type="domain" description="Amino acid transporter transmembrane" evidence="6">
    <location>
        <begin position="353"/>
        <end position="717"/>
    </location>
</feature>
<keyword evidence="8" id="KW-1185">Reference proteome</keyword>
<dbReference type="GO" id="GO:0015179">
    <property type="term" value="F:L-amino acid transmembrane transporter activity"/>
    <property type="evidence" value="ECO:0007669"/>
    <property type="project" value="TreeGrafter"/>
</dbReference>
<feature type="transmembrane region" description="Helical" evidence="5">
    <location>
        <begin position="144"/>
        <end position="163"/>
    </location>
</feature>
<evidence type="ECO:0000256" key="3">
    <source>
        <dbReference type="ARBA" id="ARBA00022989"/>
    </source>
</evidence>
<dbReference type="Proteomes" id="UP000024635">
    <property type="component" value="Unassembled WGS sequence"/>
</dbReference>
<dbReference type="STRING" id="53326.A0A016SRP4"/>
<evidence type="ECO:0000256" key="1">
    <source>
        <dbReference type="ARBA" id="ARBA00004141"/>
    </source>
</evidence>
<comment type="subcellular location">
    <subcellularLocation>
        <location evidence="1">Membrane</location>
        <topology evidence="1">Multi-pass membrane protein</topology>
    </subcellularLocation>
</comment>
<keyword evidence="2 5" id="KW-0812">Transmembrane</keyword>
<dbReference type="EMBL" id="JARK01001523">
    <property type="protein sequence ID" value="EYB93041.1"/>
    <property type="molecule type" value="Genomic_DNA"/>
</dbReference>
<feature type="transmembrane region" description="Helical" evidence="5">
    <location>
        <begin position="507"/>
        <end position="527"/>
    </location>
</feature>
<feature type="domain" description="Amino acid transporter transmembrane" evidence="6">
    <location>
        <begin position="133"/>
        <end position="193"/>
    </location>
</feature>
<dbReference type="GO" id="GO:0005774">
    <property type="term" value="C:vacuolar membrane"/>
    <property type="evidence" value="ECO:0007669"/>
    <property type="project" value="TreeGrafter"/>
</dbReference>
<feature type="transmembrane region" description="Helical" evidence="5">
    <location>
        <begin position="356"/>
        <end position="378"/>
    </location>
</feature>
<dbReference type="InterPro" id="IPR013057">
    <property type="entry name" value="AA_transpt_TM"/>
</dbReference>
<evidence type="ECO:0000256" key="4">
    <source>
        <dbReference type="ARBA" id="ARBA00023136"/>
    </source>
</evidence>
<keyword evidence="3 5" id="KW-1133">Transmembrane helix</keyword>
<feature type="transmembrane region" description="Helical" evidence="5">
    <location>
        <begin position="469"/>
        <end position="495"/>
    </location>
</feature>
<dbReference type="Pfam" id="PF01490">
    <property type="entry name" value="Aa_trans"/>
    <property type="match status" value="2"/>
</dbReference>
<dbReference type="AlphaFoldDB" id="A0A016SRP4"/>
<dbReference type="FunFam" id="1.20.1740.10:FF:000052">
    <property type="entry name" value="Lysine histidine transporter-like 3"/>
    <property type="match status" value="1"/>
</dbReference>
<accession>A0A016SRP4</accession>
<name>A0A016SRP4_9BILA</name>
<feature type="transmembrane region" description="Helical" evidence="5">
    <location>
        <begin position="622"/>
        <end position="642"/>
    </location>
</feature>